<comment type="subcellular location">
    <subcellularLocation>
        <location evidence="2">Cytoplasm</location>
    </subcellularLocation>
</comment>
<evidence type="ECO:0000256" key="6">
    <source>
        <dbReference type="ARBA" id="ARBA00022679"/>
    </source>
</evidence>
<evidence type="ECO:0000256" key="7">
    <source>
        <dbReference type="ARBA" id="ARBA00022723"/>
    </source>
</evidence>
<evidence type="ECO:0000256" key="11">
    <source>
        <dbReference type="ARBA" id="ARBA00022842"/>
    </source>
</evidence>
<name>A0AAD4GBP0_BOLED</name>
<dbReference type="SUPFAM" id="SSF53784">
    <property type="entry name" value="Phosphofructokinase"/>
    <property type="match status" value="1"/>
</dbReference>
<dbReference type="Gene3D" id="3.40.50.460">
    <property type="entry name" value="Phosphofructokinase domain"/>
    <property type="match status" value="1"/>
</dbReference>
<dbReference type="EC" id="2.7.1.11" evidence="4"/>
<keyword evidence="10" id="KW-0067">ATP-binding</keyword>
<comment type="catalytic activity">
    <reaction evidence="13">
        <text>beta-D-fructose 6-phosphate + ATP = beta-D-fructose 1,6-bisphosphate + ADP + H(+)</text>
        <dbReference type="Rhea" id="RHEA:16109"/>
        <dbReference type="ChEBI" id="CHEBI:15378"/>
        <dbReference type="ChEBI" id="CHEBI:30616"/>
        <dbReference type="ChEBI" id="CHEBI:32966"/>
        <dbReference type="ChEBI" id="CHEBI:57634"/>
        <dbReference type="ChEBI" id="CHEBI:456216"/>
        <dbReference type="EC" id="2.7.1.11"/>
    </reaction>
</comment>
<dbReference type="GO" id="GO:0042802">
    <property type="term" value="F:identical protein binding"/>
    <property type="evidence" value="ECO:0007669"/>
    <property type="project" value="TreeGrafter"/>
</dbReference>
<protein>
    <recommendedName>
        <fullName evidence="4">6-phosphofructokinase</fullName>
        <ecNumber evidence="4">2.7.1.11</ecNumber>
    </recommendedName>
</protein>
<keyword evidence="12" id="KW-0324">Glycolysis</keyword>
<organism evidence="15 16">
    <name type="scientific">Boletus edulis BED1</name>
    <dbReference type="NCBI Taxonomy" id="1328754"/>
    <lineage>
        <taxon>Eukaryota</taxon>
        <taxon>Fungi</taxon>
        <taxon>Dikarya</taxon>
        <taxon>Basidiomycota</taxon>
        <taxon>Agaricomycotina</taxon>
        <taxon>Agaricomycetes</taxon>
        <taxon>Agaricomycetidae</taxon>
        <taxon>Boletales</taxon>
        <taxon>Boletineae</taxon>
        <taxon>Boletaceae</taxon>
        <taxon>Boletoideae</taxon>
        <taxon>Boletus</taxon>
    </lineage>
</organism>
<evidence type="ECO:0000256" key="9">
    <source>
        <dbReference type="ARBA" id="ARBA00022777"/>
    </source>
</evidence>
<dbReference type="GO" id="GO:0030388">
    <property type="term" value="P:fructose 1,6-bisphosphate metabolic process"/>
    <property type="evidence" value="ECO:0007669"/>
    <property type="project" value="TreeGrafter"/>
</dbReference>
<comment type="caution">
    <text evidence="15">The sequence shown here is derived from an EMBL/GenBank/DDBJ whole genome shotgun (WGS) entry which is preliminary data.</text>
</comment>
<dbReference type="InterPro" id="IPR000023">
    <property type="entry name" value="Phosphofructokinase_dom"/>
</dbReference>
<keyword evidence="16" id="KW-1185">Reference proteome</keyword>
<dbReference type="GO" id="GO:0005524">
    <property type="term" value="F:ATP binding"/>
    <property type="evidence" value="ECO:0007669"/>
    <property type="project" value="UniProtKB-KW"/>
</dbReference>
<keyword evidence="8" id="KW-0547">Nucleotide-binding</keyword>
<evidence type="ECO:0000256" key="10">
    <source>
        <dbReference type="ARBA" id="ARBA00022840"/>
    </source>
</evidence>
<dbReference type="PANTHER" id="PTHR13697:SF4">
    <property type="entry name" value="ATP-DEPENDENT 6-PHOSPHOFRUCTOKINASE"/>
    <property type="match status" value="1"/>
</dbReference>
<dbReference type="GO" id="GO:0003872">
    <property type="term" value="F:6-phosphofructokinase activity"/>
    <property type="evidence" value="ECO:0007669"/>
    <property type="project" value="UniProtKB-EC"/>
</dbReference>
<keyword evidence="5" id="KW-0963">Cytoplasm</keyword>
<dbReference type="EMBL" id="WHUW01000030">
    <property type="protein sequence ID" value="KAF8434076.1"/>
    <property type="molecule type" value="Genomic_DNA"/>
</dbReference>
<comment type="cofactor">
    <cofactor evidence="1">
        <name>Mg(2+)</name>
        <dbReference type="ChEBI" id="CHEBI:18420"/>
    </cofactor>
</comment>
<dbReference type="Proteomes" id="UP001194468">
    <property type="component" value="Unassembled WGS sequence"/>
</dbReference>
<keyword evidence="6" id="KW-0808">Transferase</keyword>
<dbReference type="PRINTS" id="PR00476">
    <property type="entry name" value="PHFRCTKINASE"/>
</dbReference>
<dbReference type="PANTHER" id="PTHR13697">
    <property type="entry name" value="PHOSPHOFRUCTOKINASE"/>
    <property type="match status" value="1"/>
</dbReference>
<accession>A0AAD4GBP0</accession>
<dbReference type="GO" id="GO:0061621">
    <property type="term" value="P:canonical glycolysis"/>
    <property type="evidence" value="ECO:0007669"/>
    <property type="project" value="TreeGrafter"/>
</dbReference>
<dbReference type="GO" id="GO:0016208">
    <property type="term" value="F:AMP binding"/>
    <property type="evidence" value="ECO:0007669"/>
    <property type="project" value="TreeGrafter"/>
</dbReference>
<dbReference type="InterPro" id="IPR035966">
    <property type="entry name" value="PKF_sf"/>
</dbReference>
<dbReference type="AlphaFoldDB" id="A0AAD4GBP0"/>
<dbReference type="Pfam" id="PF00365">
    <property type="entry name" value="PFK"/>
    <property type="match status" value="1"/>
</dbReference>
<evidence type="ECO:0000256" key="12">
    <source>
        <dbReference type="ARBA" id="ARBA00023152"/>
    </source>
</evidence>
<evidence type="ECO:0000256" key="4">
    <source>
        <dbReference type="ARBA" id="ARBA00012055"/>
    </source>
</evidence>
<evidence type="ECO:0000313" key="16">
    <source>
        <dbReference type="Proteomes" id="UP001194468"/>
    </source>
</evidence>
<evidence type="ECO:0000256" key="2">
    <source>
        <dbReference type="ARBA" id="ARBA00004496"/>
    </source>
</evidence>
<comment type="pathway">
    <text evidence="3">Carbohydrate degradation; glycolysis; D-glyceraldehyde 3-phosphate and glycerone phosphate from D-glucose: step 3/4.</text>
</comment>
<dbReference type="GO" id="GO:0006002">
    <property type="term" value="P:fructose 6-phosphate metabolic process"/>
    <property type="evidence" value="ECO:0007669"/>
    <property type="project" value="InterPro"/>
</dbReference>
<evidence type="ECO:0000256" key="13">
    <source>
        <dbReference type="ARBA" id="ARBA00048070"/>
    </source>
</evidence>
<keyword evidence="9" id="KW-0418">Kinase</keyword>
<evidence type="ECO:0000256" key="3">
    <source>
        <dbReference type="ARBA" id="ARBA00004679"/>
    </source>
</evidence>
<evidence type="ECO:0000256" key="5">
    <source>
        <dbReference type="ARBA" id="ARBA00022490"/>
    </source>
</evidence>
<dbReference type="GO" id="GO:0070095">
    <property type="term" value="F:fructose-6-phosphate binding"/>
    <property type="evidence" value="ECO:0007669"/>
    <property type="project" value="TreeGrafter"/>
</dbReference>
<proteinExistence type="predicted"/>
<gene>
    <name evidence="15" type="ORF">L210DRAFT_2667401</name>
</gene>
<dbReference type="GO" id="GO:0005945">
    <property type="term" value="C:6-phosphofructokinase complex"/>
    <property type="evidence" value="ECO:0007669"/>
    <property type="project" value="TreeGrafter"/>
</dbReference>
<feature type="domain" description="Phosphofructokinase" evidence="14">
    <location>
        <begin position="14"/>
        <end position="87"/>
    </location>
</feature>
<keyword evidence="11" id="KW-0460">Magnesium</keyword>
<keyword evidence="7" id="KW-0479">Metal-binding</keyword>
<sequence>MALSLPRRMVITHAQRCTGSVKRSITAASSHSRAFVLEVTDRHRGWLALLAGISSGADFIFVPERRPDGQLCARLPNATVESESVIVQPIRADYIRHSDSMGMHVTQLGYTQVC</sequence>
<evidence type="ECO:0000256" key="1">
    <source>
        <dbReference type="ARBA" id="ARBA00001946"/>
    </source>
</evidence>
<evidence type="ECO:0000259" key="14">
    <source>
        <dbReference type="Pfam" id="PF00365"/>
    </source>
</evidence>
<reference evidence="15" key="2">
    <citation type="journal article" date="2020" name="Nat. Commun.">
        <title>Large-scale genome sequencing of mycorrhizal fungi provides insights into the early evolution of symbiotic traits.</title>
        <authorList>
            <person name="Miyauchi S."/>
            <person name="Kiss E."/>
            <person name="Kuo A."/>
            <person name="Drula E."/>
            <person name="Kohler A."/>
            <person name="Sanchez-Garcia M."/>
            <person name="Morin E."/>
            <person name="Andreopoulos B."/>
            <person name="Barry K.W."/>
            <person name="Bonito G."/>
            <person name="Buee M."/>
            <person name="Carver A."/>
            <person name="Chen C."/>
            <person name="Cichocki N."/>
            <person name="Clum A."/>
            <person name="Culley D."/>
            <person name="Crous P.W."/>
            <person name="Fauchery L."/>
            <person name="Girlanda M."/>
            <person name="Hayes R.D."/>
            <person name="Keri Z."/>
            <person name="LaButti K."/>
            <person name="Lipzen A."/>
            <person name="Lombard V."/>
            <person name="Magnuson J."/>
            <person name="Maillard F."/>
            <person name="Murat C."/>
            <person name="Nolan M."/>
            <person name="Ohm R.A."/>
            <person name="Pangilinan J."/>
            <person name="Pereira M.F."/>
            <person name="Perotto S."/>
            <person name="Peter M."/>
            <person name="Pfister S."/>
            <person name="Riley R."/>
            <person name="Sitrit Y."/>
            <person name="Stielow J.B."/>
            <person name="Szollosi G."/>
            <person name="Zifcakova L."/>
            <person name="Stursova M."/>
            <person name="Spatafora J.W."/>
            <person name="Tedersoo L."/>
            <person name="Vaario L.M."/>
            <person name="Yamada A."/>
            <person name="Yan M."/>
            <person name="Wang P."/>
            <person name="Xu J."/>
            <person name="Bruns T."/>
            <person name="Baldrian P."/>
            <person name="Vilgalys R."/>
            <person name="Dunand C."/>
            <person name="Henrissat B."/>
            <person name="Grigoriev I.V."/>
            <person name="Hibbett D."/>
            <person name="Nagy L.G."/>
            <person name="Martin F.M."/>
        </authorList>
    </citation>
    <scope>NUCLEOTIDE SEQUENCE</scope>
    <source>
        <strain evidence="15">BED1</strain>
    </source>
</reference>
<dbReference type="GO" id="GO:0046872">
    <property type="term" value="F:metal ion binding"/>
    <property type="evidence" value="ECO:0007669"/>
    <property type="project" value="UniProtKB-KW"/>
</dbReference>
<evidence type="ECO:0000313" key="15">
    <source>
        <dbReference type="EMBL" id="KAF8434076.1"/>
    </source>
</evidence>
<reference evidence="15" key="1">
    <citation type="submission" date="2019-10" db="EMBL/GenBank/DDBJ databases">
        <authorList>
            <consortium name="DOE Joint Genome Institute"/>
            <person name="Kuo A."/>
            <person name="Miyauchi S."/>
            <person name="Kiss E."/>
            <person name="Drula E."/>
            <person name="Kohler A."/>
            <person name="Sanchez-Garcia M."/>
            <person name="Andreopoulos B."/>
            <person name="Barry K.W."/>
            <person name="Bonito G."/>
            <person name="Buee M."/>
            <person name="Carver A."/>
            <person name="Chen C."/>
            <person name="Cichocki N."/>
            <person name="Clum A."/>
            <person name="Culley D."/>
            <person name="Crous P.W."/>
            <person name="Fauchery L."/>
            <person name="Girlanda M."/>
            <person name="Hayes R."/>
            <person name="Keri Z."/>
            <person name="LaButti K."/>
            <person name="Lipzen A."/>
            <person name="Lombard V."/>
            <person name="Magnuson J."/>
            <person name="Maillard F."/>
            <person name="Morin E."/>
            <person name="Murat C."/>
            <person name="Nolan M."/>
            <person name="Ohm R."/>
            <person name="Pangilinan J."/>
            <person name="Pereira M."/>
            <person name="Perotto S."/>
            <person name="Peter M."/>
            <person name="Riley R."/>
            <person name="Sitrit Y."/>
            <person name="Stielow B."/>
            <person name="Szollosi G."/>
            <person name="Zifcakova L."/>
            <person name="Stursova M."/>
            <person name="Spatafora J.W."/>
            <person name="Tedersoo L."/>
            <person name="Vaario L.-M."/>
            <person name="Yamada A."/>
            <person name="Yan M."/>
            <person name="Wang P."/>
            <person name="Xu J."/>
            <person name="Bruns T."/>
            <person name="Baldrian P."/>
            <person name="Vilgalys R."/>
            <person name="Henrissat B."/>
            <person name="Grigoriev I.V."/>
            <person name="Hibbett D."/>
            <person name="Nagy L.G."/>
            <person name="Martin F.M."/>
        </authorList>
    </citation>
    <scope>NUCLEOTIDE SEQUENCE</scope>
    <source>
        <strain evidence="15">BED1</strain>
    </source>
</reference>
<dbReference type="GO" id="GO:0048029">
    <property type="term" value="F:monosaccharide binding"/>
    <property type="evidence" value="ECO:0007669"/>
    <property type="project" value="TreeGrafter"/>
</dbReference>
<dbReference type="InterPro" id="IPR022953">
    <property type="entry name" value="ATP_PFK"/>
</dbReference>
<evidence type="ECO:0000256" key="8">
    <source>
        <dbReference type="ARBA" id="ARBA00022741"/>
    </source>
</evidence>